<dbReference type="OrthoDB" id="424572at2759"/>
<dbReference type="RefSeq" id="XP_014563697.1">
    <property type="nucleotide sequence ID" value="XM_014708211.1"/>
</dbReference>
<accession>A0A0B2UKZ2</accession>
<proteinExistence type="predicted"/>
<dbReference type="InParanoid" id="A0A0B2UKZ2"/>
<dbReference type="SUPFAM" id="SSF53448">
    <property type="entry name" value="Nucleotide-diphospho-sugar transferases"/>
    <property type="match status" value="1"/>
</dbReference>
<dbReference type="InterPro" id="IPR029044">
    <property type="entry name" value="Nucleotide-diphossugar_trans"/>
</dbReference>
<dbReference type="GO" id="GO:0031369">
    <property type="term" value="F:translation initiation factor binding"/>
    <property type="evidence" value="ECO:0007669"/>
    <property type="project" value="TreeGrafter"/>
</dbReference>
<dbReference type="EMBL" id="JOKQ01000005">
    <property type="protein sequence ID" value="KHN69655.1"/>
    <property type="molecule type" value="Genomic_DNA"/>
</dbReference>
<keyword evidence="1" id="KW-0396">Initiation factor</keyword>
<gene>
    <name evidence="1" type="ORF">M896_050620</name>
</gene>
<protein>
    <submittedName>
        <fullName evidence="1">Subunit of translation initiation factor 2B</fullName>
    </submittedName>
</protein>
<dbReference type="GO" id="GO:0005085">
    <property type="term" value="F:guanyl-nucleotide exchange factor activity"/>
    <property type="evidence" value="ECO:0007669"/>
    <property type="project" value="TreeGrafter"/>
</dbReference>
<dbReference type="GO" id="GO:0005851">
    <property type="term" value="C:eukaryotic translation initiation factor 2B complex"/>
    <property type="evidence" value="ECO:0007669"/>
    <property type="project" value="TreeGrafter"/>
</dbReference>
<keyword evidence="2" id="KW-1185">Reference proteome</keyword>
<evidence type="ECO:0000313" key="1">
    <source>
        <dbReference type="EMBL" id="KHN69655.1"/>
    </source>
</evidence>
<dbReference type="PANTHER" id="PTHR45887:SF1">
    <property type="entry name" value="TRANSLATION INITIATION FACTOR EIF-2B SUBUNIT EPSILON"/>
    <property type="match status" value="1"/>
</dbReference>
<reference evidence="1 2" key="1">
    <citation type="journal article" date="2014" name="MBio">
        <title>The Ordospora colligata genome; evolution of extreme reduction in microsporidia and host-to-parasite horizontal gene transfer.</title>
        <authorList>
            <person name="Pombert J.-F."/>
            <person name="Haag K.L."/>
            <person name="Beidas S."/>
            <person name="Ebert D."/>
            <person name="Keeling P.J."/>
        </authorList>
    </citation>
    <scope>NUCLEOTIDE SEQUENCE [LARGE SCALE GENOMIC DNA]</scope>
    <source>
        <strain evidence="1 2">OC4</strain>
    </source>
</reference>
<dbReference type="VEuPathDB" id="MicrosporidiaDB:M896_050620"/>
<dbReference type="STRING" id="1354746.A0A0B2UKZ2"/>
<organism evidence="1 2">
    <name type="scientific">Ordospora colligata OC4</name>
    <dbReference type="NCBI Taxonomy" id="1354746"/>
    <lineage>
        <taxon>Eukaryota</taxon>
        <taxon>Fungi</taxon>
        <taxon>Fungi incertae sedis</taxon>
        <taxon>Microsporidia</taxon>
        <taxon>Ordosporidae</taxon>
        <taxon>Ordospora</taxon>
    </lineage>
</organism>
<name>A0A0B2UKZ2_9MICR</name>
<comment type="caution">
    <text evidence="1">The sequence shown here is derived from an EMBL/GenBank/DDBJ whole genome shotgun (WGS) entry which is preliminary data.</text>
</comment>
<dbReference type="Proteomes" id="UP000031056">
    <property type="component" value="Unassembled WGS sequence"/>
</dbReference>
<evidence type="ECO:0000313" key="2">
    <source>
        <dbReference type="Proteomes" id="UP000031056"/>
    </source>
</evidence>
<dbReference type="Gene3D" id="3.90.550.10">
    <property type="entry name" value="Spore Coat Polysaccharide Biosynthesis Protein SpsA, Chain A"/>
    <property type="match status" value="1"/>
</dbReference>
<dbReference type="GeneID" id="26261715"/>
<dbReference type="GO" id="GO:0003743">
    <property type="term" value="F:translation initiation factor activity"/>
    <property type="evidence" value="ECO:0007669"/>
    <property type="project" value="UniProtKB-KW"/>
</dbReference>
<dbReference type="HOGENOM" id="CLU_036210_0_0_1"/>
<dbReference type="PANTHER" id="PTHR45887">
    <property type="entry name" value="TRANSLATION INITIATION FACTOR EIF-2B SUBUNIT EPSILON"/>
    <property type="match status" value="1"/>
</dbReference>
<dbReference type="InterPro" id="IPR051956">
    <property type="entry name" value="eIF2B_epsilon"/>
</dbReference>
<keyword evidence="1" id="KW-0648">Protein biosynthesis</keyword>
<dbReference type="AlphaFoldDB" id="A0A0B2UKZ2"/>
<sequence length="547" mass="63117">MEAVNIKKFIRENREIVLLIYDFYETRHIPMKMTDLKKNLSLFPVANVPLLEYILSSLCDQQFFNVILAGSGCKEVISHAIKIDVSGRMNIATLDCEGKSLGDLMRYIDDNGLDFDDLLVIYANHYTNYPLKNILERHRKGKDVIMTLFLHPSESNSNVSHLYGLDWNEVVFYSKCVNEVYDEKKVVEAVLENGTIEFTAGLSSPTIAVVSSKIFPLFTENFDFGTLGDLVKGVLAFNAYNFKVMCCIQGQADGIEEGISGMDIERKSGFYSKEIVTLYDYFKFNEDVREGKAVDLRKFRWRGTDRFQSFVQIQSNFFDDEPNEPDAELYEPISNTVVGCDLKFVMNRFIRDSVVGHGCFIGGNVDRCIVWDDVCVEDDFMDHIMFSEGQMFHCSHLEEDEEEEEYCNKERTSFFDDVLVYMMDVAQRDYVEEIDIEDVVKQITLLRIMWNASEVDLIEAFSIFLVEIVEEEDVDGSTIKGSMFFPVIEEHMYEIERQEMLMSLVLQGLSEYSKIVRRNVVNRYGYLLFDDGIISCSVMKKYNALVK</sequence>